<proteinExistence type="predicted"/>
<dbReference type="Pfam" id="PF00436">
    <property type="entry name" value="SSB"/>
    <property type="match status" value="1"/>
</dbReference>
<keyword evidence="1 2" id="KW-0238">DNA-binding</keyword>
<gene>
    <name evidence="3" type="ORF">IAA52_04010</name>
</gene>
<dbReference type="AlphaFoldDB" id="A0A9D0ZL95"/>
<dbReference type="GO" id="GO:0003697">
    <property type="term" value="F:single-stranded DNA binding"/>
    <property type="evidence" value="ECO:0007669"/>
    <property type="project" value="InterPro"/>
</dbReference>
<dbReference type="PROSITE" id="PS50935">
    <property type="entry name" value="SSB"/>
    <property type="match status" value="1"/>
</dbReference>
<dbReference type="NCBIfam" id="NF004476">
    <property type="entry name" value="PRK05813.1"/>
    <property type="match status" value="1"/>
</dbReference>
<reference evidence="3" key="1">
    <citation type="submission" date="2020-10" db="EMBL/GenBank/DDBJ databases">
        <authorList>
            <person name="Gilroy R."/>
        </authorList>
    </citation>
    <scope>NUCLEOTIDE SEQUENCE</scope>
    <source>
        <strain evidence="3">ChiSjej6B24-2974</strain>
    </source>
</reference>
<evidence type="ECO:0000256" key="2">
    <source>
        <dbReference type="PROSITE-ProRule" id="PRU00252"/>
    </source>
</evidence>
<name>A0A9D0ZL95_9FIRM</name>
<reference evidence="3" key="2">
    <citation type="journal article" date="2021" name="PeerJ">
        <title>Extensive microbial diversity within the chicken gut microbiome revealed by metagenomics and culture.</title>
        <authorList>
            <person name="Gilroy R."/>
            <person name="Ravi A."/>
            <person name="Getino M."/>
            <person name="Pursley I."/>
            <person name="Horton D.L."/>
            <person name="Alikhan N.F."/>
            <person name="Baker D."/>
            <person name="Gharbi K."/>
            <person name="Hall N."/>
            <person name="Watson M."/>
            <person name="Adriaenssens E.M."/>
            <person name="Foster-Nyarko E."/>
            <person name="Jarju S."/>
            <person name="Secka A."/>
            <person name="Antonio M."/>
            <person name="Oren A."/>
            <person name="Chaudhuri R.R."/>
            <person name="La Ragione R."/>
            <person name="Hildebrand F."/>
            <person name="Pallen M.J."/>
        </authorList>
    </citation>
    <scope>NUCLEOTIDE SEQUENCE</scope>
    <source>
        <strain evidence="3">ChiSjej6B24-2974</strain>
    </source>
</reference>
<accession>A0A9D0ZL95</accession>
<organism evidence="3 4">
    <name type="scientific">Candidatus Pullichristensenella stercorigallinarum</name>
    <dbReference type="NCBI Taxonomy" id="2840909"/>
    <lineage>
        <taxon>Bacteria</taxon>
        <taxon>Bacillati</taxon>
        <taxon>Bacillota</taxon>
        <taxon>Clostridia</taxon>
        <taxon>Candidatus Pullichristensenella</taxon>
    </lineage>
</organism>
<dbReference type="InterPro" id="IPR012340">
    <property type="entry name" value="NA-bd_OB-fold"/>
</dbReference>
<dbReference type="CDD" id="cd04496">
    <property type="entry name" value="SSB_OBF"/>
    <property type="match status" value="1"/>
</dbReference>
<comment type="caution">
    <text evidence="3">The sequence shown here is derived from an EMBL/GenBank/DDBJ whole genome shotgun (WGS) entry which is preliminary data.</text>
</comment>
<dbReference type="SUPFAM" id="SSF50249">
    <property type="entry name" value="Nucleic acid-binding proteins"/>
    <property type="match status" value="1"/>
</dbReference>
<dbReference type="InterPro" id="IPR000424">
    <property type="entry name" value="Primosome_PriB/ssb"/>
</dbReference>
<sequence>MENPNNRMVAAGRLESMPTFSHEVMHEPFYAGTLLIKRLSGALDKIPVTIPGKILPPEGDPSGKLMLFQGQVRSYNKVVDGAGRLMVTLFVQSMYETSENETLNKVSLTGALCKPPIYRSTPFGREICDMMLAVNRAFGKSDYIPCIAWGRNAQYAARFHVGDRLRLTGRLQSREYQKLLENGEYLTRNAYEVSAFTLEAPDAAPDFSTTPIDARLEFERLHAQNAAENAPAQK</sequence>
<dbReference type="Gene3D" id="2.40.50.140">
    <property type="entry name" value="Nucleic acid-binding proteins"/>
    <property type="match status" value="2"/>
</dbReference>
<evidence type="ECO:0000313" key="3">
    <source>
        <dbReference type="EMBL" id="HIQ82247.1"/>
    </source>
</evidence>
<dbReference type="Proteomes" id="UP000824260">
    <property type="component" value="Unassembled WGS sequence"/>
</dbReference>
<evidence type="ECO:0000256" key="1">
    <source>
        <dbReference type="ARBA" id="ARBA00023125"/>
    </source>
</evidence>
<evidence type="ECO:0000313" key="4">
    <source>
        <dbReference type="Proteomes" id="UP000824260"/>
    </source>
</evidence>
<dbReference type="EMBL" id="DVFZ01000040">
    <property type="protein sequence ID" value="HIQ82247.1"/>
    <property type="molecule type" value="Genomic_DNA"/>
</dbReference>
<protein>
    <submittedName>
        <fullName evidence="3">Single-stranded DNA-binding protein</fullName>
    </submittedName>
</protein>